<evidence type="ECO:0000256" key="5">
    <source>
        <dbReference type="ARBA" id="ARBA00023172"/>
    </source>
</evidence>
<protein>
    <recommendedName>
        <fullName evidence="7">Recombination protein RecR</fullName>
    </recommendedName>
</protein>
<dbReference type="GO" id="GO:0008270">
    <property type="term" value="F:zinc ion binding"/>
    <property type="evidence" value="ECO:0007669"/>
    <property type="project" value="UniProtKB-KW"/>
</dbReference>
<keyword evidence="5 7" id="KW-0233">DNA recombination</keyword>
<dbReference type="PROSITE" id="PS01300">
    <property type="entry name" value="RECR"/>
    <property type="match status" value="1"/>
</dbReference>
<evidence type="ECO:0000256" key="3">
    <source>
        <dbReference type="ARBA" id="ARBA00022771"/>
    </source>
</evidence>
<evidence type="ECO:0000313" key="10">
    <source>
        <dbReference type="Proteomes" id="UP000001661"/>
    </source>
</evidence>
<dbReference type="SUPFAM" id="SSF111304">
    <property type="entry name" value="Recombination protein RecR"/>
    <property type="match status" value="1"/>
</dbReference>
<feature type="domain" description="Toprim" evidence="8">
    <location>
        <begin position="81"/>
        <end position="178"/>
    </location>
</feature>
<dbReference type="InterPro" id="IPR034137">
    <property type="entry name" value="TOPRIM_RecR"/>
</dbReference>
<dbReference type="eggNOG" id="COG0353">
    <property type="taxonomic scope" value="Bacteria"/>
</dbReference>
<sequence length="201" mass="22263">MKYYAKPIAKLIGKLTKLPGIGPKSAQRLAFYIMNDSDEEVEELVDAIKDVKDRIDYCEVCNNLTEHERCNICSNDERNRSVICIVESPKDIIAMEKTGEYNGLYHVLHGSISPMEGVGPDDIEIKGLLSRIEDEDEEVEEVILATDPNVEGEATAMYIARLLKPLGITASRIAHGLPVGGDLEYADEVTLSKALEGRKQV</sequence>
<dbReference type="InterPro" id="IPR015967">
    <property type="entry name" value="Rcmb_RecR_Znf"/>
</dbReference>
<reference evidence="9 10" key="1">
    <citation type="journal article" date="2010" name="Stand. Genomic Sci.">
        <title>Complete genome sequence of Acetohalobium arabaticum type strain (Z-7288).</title>
        <authorList>
            <person name="Sikorski J."/>
            <person name="Lapidus A."/>
            <person name="Chertkov O."/>
            <person name="Lucas S."/>
            <person name="Copeland A."/>
            <person name="Glavina Del Rio T."/>
            <person name="Nolan M."/>
            <person name="Tice H."/>
            <person name="Cheng J.F."/>
            <person name="Han C."/>
            <person name="Brambilla E."/>
            <person name="Pitluck S."/>
            <person name="Liolios K."/>
            <person name="Ivanova N."/>
            <person name="Mavromatis K."/>
            <person name="Mikhailova N."/>
            <person name="Pati A."/>
            <person name="Bruce D."/>
            <person name="Detter C."/>
            <person name="Tapia R."/>
            <person name="Goodwin L."/>
            <person name="Chen A."/>
            <person name="Palaniappan K."/>
            <person name="Land M."/>
            <person name="Hauser L."/>
            <person name="Chang Y.J."/>
            <person name="Jeffries C.D."/>
            <person name="Rohde M."/>
            <person name="Goker M."/>
            <person name="Spring S."/>
            <person name="Woyke T."/>
            <person name="Bristow J."/>
            <person name="Eisen J.A."/>
            <person name="Markowitz V."/>
            <person name="Hugenholtz P."/>
            <person name="Kyrpides N.C."/>
            <person name="Klenk H.P."/>
        </authorList>
    </citation>
    <scope>NUCLEOTIDE SEQUENCE [LARGE SCALE GENOMIC DNA]</scope>
    <source>
        <strain evidence="10">ATCC 49924 / DSM 5501 / Z-7288</strain>
    </source>
</reference>
<dbReference type="Gene3D" id="3.40.1360.10">
    <property type="match status" value="1"/>
</dbReference>
<dbReference type="InterPro" id="IPR000093">
    <property type="entry name" value="DNA_Rcmb_RecR"/>
</dbReference>
<dbReference type="PANTHER" id="PTHR30446">
    <property type="entry name" value="RECOMBINATION PROTEIN RECR"/>
    <property type="match status" value="1"/>
</dbReference>
<keyword evidence="10" id="KW-1185">Reference proteome</keyword>
<dbReference type="Gene3D" id="6.10.250.240">
    <property type="match status" value="1"/>
</dbReference>
<dbReference type="EMBL" id="CP002105">
    <property type="protein sequence ID" value="ADL11584.1"/>
    <property type="molecule type" value="Genomic_DNA"/>
</dbReference>
<keyword evidence="3 7" id="KW-0863">Zinc-finger</keyword>
<dbReference type="Pfam" id="PF02132">
    <property type="entry name" value="RecR_ZnF"/>
    <property type="match status" value="1"/>
</dbReference>
<evidence type="ECO:0000256" key="6">
    <source>
        <dbReference type="ARBA" id="ARBA00023204"/>
    </source>
</evidence>
<dbReference type="Gene3D" id="3.30.60.80">
    <property type="match status" value="1"/>
</dbReference>
<dbReference type="NCBIfam" id="TIGR00615">
    <property type="entry name" value="recR"/>
    <property type="match status" value="1"/>
</dbReference>
<dbReference type="GO" id="GO:0003677">
    <property type="term" value="F:DNA binding"/>
    <property type="evidence" value="ECO:0007669"/>
    <property type="project" value="UniProtKB-UniRule"/>
</dbReference>
<keyword evidence="4 7" id="KW-0862">Zinc</keyword>
<dbReference type="InterPro" id="IPR006171">
    <property type="entry name" value="TOPRIM_dom"/>
</dbReference>
<keyword evidence="1 7" id="KW-0479">Metal-binding</keyword>
<evidence type="ECO:0000256" key="1">
    <source>
        <dbReference type="ARBA" id="ARBA00022723"/>
    </source>
</evidence>
<dbReference type="SMART" id="SM00278">
    <property type="entry name" value="HhH1"/>
    <property type="match status" value="1"/>
</dbReference>
<dbReference type="AlphaFoldDB" id="D9QSP6"/>
<dbReference type="Proteomes" id="UP000001661">
    <property type="component" value="Chromosome"/>
</dbReference>
<dbReference type="RefSeq" id="WP_013277031.1">
    <property type="nucleotide sequence ID" value="NC_014378.1"/>
</dbReference>
<evidence type="ECO:0000256" key="4">
    <source>
        <dbReference type="ARBA" id="ARBA00022833"/>
    </source>
</evidence>
<proteinExistence type="inferred from homology"/>
<dbReference type="KEGG" id="aar:Acear_0032"/>
<name>D9QSP6_ACEAZ</name>
<dbReference type="PANTHER" id="PTHR30446:SF0">
    <property type="entry name" value="RECOMBINATION PROTEIN RECR"/>
    <property type="match status" value="1"/>
</dbReference>
<dbReference type="GO" id="GO:0006310">
    <property type="term" value="P:DNA recombination"/>
    <property type="evidence" value="ECO:0007669"/>
    <property type="project" value="UniProtKB-UniRule"/>
</dbReference>
<dbReference type="Pfam" id="PF21175">
    <property type="entry name" value="RecR_C"/>
    <property type="match status" value="1"/>
</dbReference>
<feature type="zinc finger region" description="C4-type" evidence="7">
    <location>
        <begin position="58"/>
        <end position="73"/>
    </location>
</feature>
<evidence type="ECO:0000256" key="2">
    <source>
        <dbReference type="ARBA" id="ARBA00022763"/>
    </source>
</evidence>
<accession>D9QSP6</accession>
<dbReference type="OrthoDB" id="9802672at2"/>
<dbReference type="SMART" id="SM00493">
    <property type="entry name" value="TOPRIM"/>
    <property type="match status" value="1"/>
</dbReference>
<dbReference type="InterPro" id="IPR023627">
    <property type="entry name" value="Rcmb_RecR"/>
</dbReference>
<dbReference type="Pfam" id="PF13662">
    <property type="entry name" value="Toprim_4"/>
    <property type="match status" value="1"/>
</dbReference>
<gene>
    <name evidence="7" type="primary">recR</name>
    <name evidence="9" type="ordered locus">Acear_0032</name>
</gene>
<evidence type="ECO:0000259" key="8">
    <source>
        <dbReference type="PROSITE" id="PS50880"/>
    </source>
</evidence>
<dbReference type="HAMAP" id="MF_00017">
    <property type="entry name" value="RecR"/>
    <property type="match status" value="1"/>
</dbReference>
<dbReference type="CDD" id="cd01025">
    <property type="entry name" value="TOPRIM_recR"/>
    <property type="match status" value="1"/>
</dbReference>
<dbReference type="STRING" id="574087.Acear_0032"/>
<comment type="similarity">
    <text evidence="7">Belongs to the RecR family.</text>
</comment>
<comment type="function">
    <text evidence="7">May play a role in DNA repair. It seems to be involved in an RecBC-independent recombinational process of DNA repair. It may act with RecF and RecO.</text>
</comment>
<dbReference type="Gene3D" id="1.10.8.420">
    <property type="entry name" value="RecR Domain 1"/>
    <property type="match status" value="1"/>
</dbReference>
<dbReference type="Pfam" id="PF21176">
    <property type="entry name" value="RecR_HhH"/>
    <property type="match status" value="1"/>
</dbReference>
<dbReference type="HOGENOM" id="CLU_060739_1_0_9"/>
<organism evidence="9 10">
    <name type="scientific">Acetohalobium arabaticum (strain ATCC 49924 / DSM 5501 / Z-7288)</name>
    <dbReference type="NCBI Taxonomy" id="574087"/>
    <lineage>
        <taxon>Bacteria</taxon>
        <taxon>Bacillati</taxon>
        <taxon>Bacillota</taxon>
        <taxon>Clostridia</taxon>
        <taxon>Halanaerobiales</taxon>
        <taxon>Halobacteroidaceae</taxon>
        <taxon>Acetohalobium</taxon>
    </lineage>
</organism>
<dbReference type="GO" id="GO:0006281">
    <property type="term" value="P:DNA repair"/>
    <property type="evidence" value="ECO:0007669"/>
    <property type="project" value="UniProtKB-UniRule"/>
</dbReference>
<keyword evidence="2 7" id="KW-0227">DNA damage</keyword>
<dbReference type="PROSITE" id="PS50880">
    <property type="entry name" value="TOPRIM"/>
    <property type="match status" value="1"/>
</dbReference>
<evidence type="ECO:0000256" key="7">
    <source>
        <dbReference type="HAMAP-Rule" id="MF_00017"/>
    </source>
</evidence>
<dbReference type="InterPro" id="IPR003583">
    <property type="entry name" value="Hlx-hairpin-Hlx_DNA-bd_motif"/>
</dbReference>
<evidence type="ECO:0000313" key="9">
    <source>
        <dbReference type="EMBL" id="ADL11584.1"/>
    </source>
</evidence>
<keyword evidence="6 7" id="KW-0234">DNA repair</keyword>